<feature type="compositionally biased region" description="Polar residues" evidence="12">
    <location>
        <begin position="392"/>
        <end position="404"/>
    </location>
</feature>
<name>A0A8H5MDC3_9AGAR</name>
<feature type="coiled-coil region" evidence="11">
    <location>
        <begin position="449"/>
        <end position="589"/>
    </location>
</feature>
<evidence type="ECO:0000313" key="15">
    <source>
        <dbReference type="Proteomes" id="UP000518752"/>
    </source>
</evidence>
<keyword evidence="7 10" id="KW-0057">Aromatic amino acid biosynthesis</keyword>
<evidence type="ECO:0000256" key="10">
    <source>
        <dbReference type="RuleBase" id="RU003663"/>
    </source>
</evidence>
<comment type="cofactor">
    <cofactor evidence="1 10">
        <name>pyridoxal 5'-phosphate</name>
        <dbReference type="ChEBI" id="CHEBI:597326"/>
    </cofactor>
</comment>
<keyword evidence="15" id="KW-1185">Reference proteome</keyword>
<dbReference type="InterPro" id="IPR006654">
    <property type="entry name" value="Trp_synth_beta"/>
</dbReference>
<evidence type="ECO:0000256" key="3">
    <source>
        <dbReference type="ARBA" id="ARBA00012043"/>
    </source>
</evidence>
<dbReference type="EC" id="4.2.1.20" evidence="3 10"/>
<protein>
    <recommendedName>
        <fullName evidence="3 10">Tryptophan synthase</fullName>
        <ecNumber evidence="3 10">4.2.1.20</ecNumber>
    </recommendedName>
</protein>
<evidence type="ECO:0000256" key="1">
    <source>
        <dbReference type="ARBA" id="ARBA00001933"/>
    </source>
</evidence>
<feature type="domain" description="Tryptophan synthase beta chain-like PALP" evidence="13">
    <location>
        <begin position="8"/>
        <end position="282"/>
    </location>
</feature>
<dbReference type="GO" id="GO:0005737">
    <property type="term" value="C:cytoplasm"/>
    <property type="evidence" value="ECO:0007669"/>
    <property type="project" value="TreeGrafter"/>
</dbReference>
<dbReference type="OrthoDB" id="10050244at2759"/>
<keyword evidence="11" id="KW-0175">Coiled coil</keyword>
<reference evidence="14 15" key="1">
    <citation type="journal article" date="2020" name="ISME J.">
        <title>Uncovering the hidden diversity of litter-decomposition mechanisms in mushroom-forming fungi.</title>
        <authorList>
            <person name="Floudas D."/>
            <person name="Bentzer J."/>
            <person name="Ahren D."/>
            <person name="Johansson T."/>
            <person name="Persson P."/>
            <person name="Tunlid A."/>
        </authorList>
    </citation>
    <scope>NUCLEOTIDE SEQUENCE [LARGE SCALE GENOMIC DNA]</scope>
    <source>
        <strain evidence="14 15">CBS 406.79</strain>
    </source>
</reference>
<evidence type="ECO:0000256" key="5">
    <source>
        <dbReference type="ARBA" id="ARBA00022822"/>
    </source>
</evidence>
<dbReference type="EMBL" id="JAACJN010000019">
    <property type="protein sequence ID" value="KAF5389827.1"/>
    <property type="molecule type" value="Genomic_DNA"/>
</dbReference>
<evidence type="ECO:0000256" key="6">
    <source>
        <dbReference type="ARBA" id="ARBA00022898"/>
    </source>
</evidence>
<dbReference type="PANTHER" id="PTHR48077:SF3">
    <property type="entry name" value="TRYPTOPHAN SYNTHASE"/>
    <property type="match status" value="1"/>
</dbReference>
<keyword evidence="8 10" id="KW-0456">Lyase</keyword>
<gene>
    <name evidence="14" type="ORF">D9757_003581</name>
</gene>
<dbReference type="InterPro" id="IPR036052">
    <property type="entry name" value="TrpB-like_PALP_sf"/>
</dbReference>
<dbReference type="Pfam" id="PF00291">
    <property type="entry name" value="PALP"/>
    <property type="match status" value="1"/>
</dbReference>
<dbReference type="InterPro" id="IPR023026">
    <property type="entry name" value="Trp_synth_beta/beta-like"/>
</dbReference>
<comment type="pathway">
    <text evidence="2 10">Amino-acid biosynthesis; L-tryptophan biosynthesis; L-tryptophan from chorismate: step 5/5.</text>
</comment>
<dbReference type="UniPathway" id="UPA00035">
    <property type="reaction ID" value="UER00044"/>
</dbReference>
<feature type="compositionally biased region" description="Polar residues" evidence="12">
    <location>
        <begin position="412"/>
        <end position="421"/>
    </location>
</feature>
<accession>A0A8H5MDC3</accession>
<dbReference type="FunFam" id="3.40.50.1100:FF:000004">
    <property type="entry name" value="Tryptophan synthase beta chain"/>
    <property type="match status" value="1"/>
</dbReference>
<proteinExistence type="predicted"/>
<evidence type="ECO:0000259" key="13">
    <source>
        <dbReference type="Pfam" id="PF00291"/>
    </source>
</evidence>
<keyword evidence="4 10" id="KW-0028">Amino-acid biosynthesis</keyword>
<evidence type="ECO:0000256" key="11">
    <source>
        <dbReference type="SAM" id="Coils"/>
    </source>
</evidence>
<comment type="catalytic activity">
    <reaction evidence="9 10">
        <text>(1S,2R)-1-C-(indol-3-yl)glycerol 3-phosphate + L-serine = D-glyceraldehyde 3-phosphate + L-tryptophan + H2O</text>
        <dbReference type="Rhea" id="RHEA:10532"/>
        <dbReference type="ChEBI" id="CHEBI:15377"/>
        <dbReference type="ChEBI" id="CHEBI:33384"/>
        <dbReference type="ChEBI" id="CHEBI:57912"/>
        <dbReference type="ChEBI" id="CHEBI:58866"/>
        <dbReference type="ChEBI" id="CHEBI:59776"/>
        <dbReference type="EC" id="4.2.1.20"/>
    </reaction>
</comment>
<evidence type="ECO:0000256" key="8">
    <source>
        <dbReference type="ARBA" id="ARBA00023239"/>
    </source>
</evidence>
<evidence type="ECO:0000256" key="2">
    <source>
        <dbReference type="ARBA" id="ARBA00004733"/>
    </source>
</evidence>
<dbReference type="SUPFAM" id="SSF53686">
    <property type="entry name" value="Tryptophan synthase beta subunit-like PLP-dependent enzymes"/>
    <property type="match status" value="1"/>
</dbReference>
<dbReference type="InterPro" id="IPR001926">
    <property type="entry name" value="TrpB-like_PALP"/>
</dbReference>
<keyword evidence="6 10" id="KW-0663">Pyridoxal phosphate</keyword>
<evidence type="ECO:0000256" key="7">
    <source>
        <dbReference type="ARBA" id="ARBA00023141"/>
    </source>
</evidence>
<evidence type="ECO:0000256" key="12">
    <source>
        <dbReference type="SAM" id="MobiDB-lite"/>
    </source>
</evidence>
<organism evidence="14 15">
    <name type="scientific">Collybiopsis confluens</name>
    <dbReference type="NCBI Taxonomy" id="2823264"/>
    <lineage>
        <taxon>Eukaryota</taxon>
        <taxon>Fungi</taxon>
        <taxon>Dikarya</taxon>
        <taxon>Basidiomycota</taxon>
        <taxon>Agaricomycotina</taxon>
        <taxon>Agaricomycetes</taxon>
        <taxon>Agaricomycetidae</taxon>
        <taxon>Agaricales</taxon>
        <taxon>Marasmiineae</taxon>
        <taxon>Omphalotaceae</taxon>
        <taxon>Collybiopsis</taxon>
    </lineage>
</organism>
<evidence type="ECO:0000313" key="14">
    <source>
        <dbReference type="EMBL" id="KAF5389827.1"/>
    </source>
</evidence>
<dbReference type="AlphaFoldDB" id="A0A8H5MDC3"/>
<evidence type="ECO:0000256" key="4">
    <source>
        <dbReference type="ARBA" id="ARBA00022605"/>
    </source>
</evidence>
<dbReference type="Proteomes" id="UP000518752">
    <property type="component" value="Unassembled WGS sequence"/>
</dbReference>
<dbReference type="Gene3D" id="3.40.50.1100">
    <property type="match status" value="2"/>
</dbReference>
<evidence type="ECO:0000256" key="9">
    <source>
        <dbReference type="ARBA" id="ARBA00049047"/>
    </source>
</evidence>
<feature type="region of interest" description="Disordered" evidence="12">
    <location>
        <begin position="324"/>
        <end position="427"/>
    </location>
</feature>
<comment type="caution">
    <text evidence="14">The sequence shown here is derived from an EMBL/GenBank/DDBJ whole genome shotgun (WGS) entry which is preliminary data.</text>
</comment>
<sequence>MGQILLARRLGKTRIIAETSAGHHGIATAAVCAKFGLGCIIYMGTKDVYRQASNVSRMKLLGAKVIPVDTGSCTLKDAISEAFRDWLANTASTYYLIGLAIGPHPFPTIVRDFQKVISQEIKEQLQVRRGKLPEAVVACVGGGSNAIGTFYNFIEDKNVRLIGVEAGGEGTDGDRHSATLSKGQPGVLHGVRTYIMQSPAGQIVKTHSISAGLNYPGVGPEHAWLKDSGRAEYTVATDEEALRGFQMLTQLEGIIPAIETSHAIWAAVQLAKTLPNDADIVVGTLSRIVYLPVCIHIALNFVFVTTRVRVSFIFVTASNMEDDNDDLGGYGTPINQPKIRASRTIGNKAGPSSKTSTSRTKRKPAETPPQGVINVDGEDDGGDDSPPPARRAQSTTRDNKQNSVKGKGKAKATSSRSNSRPMENGMDLVDDSELDAELGVENLSLQGRYEQVERRLNREVKNHEQSEQRCKDLIKQLDEIMKVRETEAEALLRAQKQQYEAQIAALERVNKELTSQLARSASLPASGTSFLLTREAADEEKRQLEQEALQWQQQFNEVQESLKEKEQREKELEFELDAQRKSYQALKSKQQGSARQPRGEILGSDHPKNLQLVRLYEDCTNLLLVGLKAQPGQYLDLEEWIVQCIFTYVSDNDSVQTKSLNFTLSCRWEKRIEDSDLPIRSKNDLQEMMYYEPLALDKEPEAYVTSLNTMATSFSFTRDQLALFLRTLYNTFDEIYNPPNELDEEMRSVE</sequence>
<dbReference type="CDD" id="cd06446">
    <property type="entry name" value="Trp-synth_B"/>
    <property type="match status" value="1"/>
</dbReference>
<keyword evidence="5 10" id="KW-0822">Tryptophan biosynthesis</keyword>
<dbReference type="NCBIfam" id="TIGR00263">
    <property type="entry name" value="trpB"/>
    <property type="match status" value="1"/>
</dbReference>
<dbReference type="PANTHER" id="PTHR48077">
    <property type="entry name" value="TRYPTOPHAN SYNTHASE-RELATED"/>
    <property type="match status" value="1"/>
</dbReference>
<dbReference type="GO" id="GO:0004834">
    <property type="term" value="F:tryptophan synthase activity"/>
    <property type="evidence" value="ECO:0007669"/>
    <property type="project" value="UniProtKB-EC"/>
</dbReference>